<dbReference type="InterPro" id="IPR014001">
    <property type="entry name" value="Helicase_ATP-bd"/>
</dbReference>
<evidence type="ECO:0000259" key="10">
    <source>
        <dbReference type="PROSITE" id="PS51195"/>
    </source>
</evidence>
<dbReference type="InterPro" id="IPR027417">
    <property type="entry name" value="P-loop_NTPase"/>
</dbReference>
<dbReference type="GeneID" id="111358852"/>
<accession>A0A9J7EKF6</accession>
<dbReference type="GO" id="GO:0003676">
    <property type="term" value="F:nucleic acid binding"/>
    <property type="evidence" value="ECO:0007669"/>
    <property type="project" value="InterPro"/>
</dbReference>
<dbReference type="InterPro" id="IPR014014">
    <property type="entry name" value="RNA_helicase_DEAD_Q_motif"/>
</dbReference>
<dbReference type="CDD" id="cd18787">
    <property type="entry name" value="SF2_C_DEAD"/>
    <property type="match status" value="1"/>
</dbReference>
<dbReference type="KEGG" id="sliu:111358852"/>
<comment type="similarity">
    <text evidence="7">Belongs to the DEAD box helicase family.</text>
</comment>
<dbReference type="GO" id="GO:0005524">
    <property type="term" value="F:ATP binding"/>
    <property type="evidence" value="ECO:0007669"/>
    <property type="project" value="UniProtKB-KW"/>
</dbReference>
<dbReference type="InterPro" id="IPR050079">
    <property type="entry name" value="DEAD_box_RNA_helicase"/>
</dbReference>
<organism evidence="11 12">
    <name type="scientific">Spodoptera litura</name>
    <name type="common">Asian cotton leafworm</name>
    <dbReference type="NCBI Taxonomy" id="69820"/>
    <lineage>
        <taxon>Eukaryota</taxon>
        <taxon>Metazoa</taxon>
        <taxon>Ecdysozoa</taxon>
        <taxon>Arthropoda</taxon>
        <taxon>Hexapoda</taxon>
        <taxon>Insecta</taxon>
        <taxon>Pterygota</taxon>
        <taxon>Neoptera</taxon>
        <taxon>Endopterygota</taxon>
        <taxon>Lepidoptera</taxon>
        <taxon>Glossata</taxon>
        <taxon>Ditrysia</taxon>
        <taxon>Noctuoidea</taxon>
        <taxon>Noctuidae</taxon>
        <taxon>Amphipyrinae</taxon>
        <taxon>Spodoptera</taxon>
    </lineage>
</organism>
<dbReference type="PROSITE" id="PS51195">
    <property type="entry name" value="Q_MOTIF"/>
    <property type="match status" value="1"/>
</dbReference>
<protein>
    <recommendedName>
        <fullName evidence="1">RNA helicase</fullName>
        <ecNumber evidence="1">3.6.4.13</ecNumber>
    </recommendedName>
</protein>
<keyword evidence="5 7" id="KW-0067">ATP-binding</keyword>
<dbReference type="GO" id="GO:0003724">
    <property type="term" value="F:RNA helicase activity"/>
    <property type="evidence" value="ECO:0007669"/>
    <property type="project" value="UniProtKB-EC"/>
</dbReference>
<dbReference type="GO" id="GO:0010468">
    <property type="term" value="P:regulation of gene expression"/>
    <property type="evidence" value="ECO:0007669"/>
    <property type="project" value="UniProtKB-ARBA"/>
</dbReference>
<keyword evidence="4 7" id="KW-0347">Helicase</keyword>
<dbReference type="PROSITE" id="PS51192">
    <property type="entry name" value="HELICASE_ATP_BIND_1"/>
    <property type="match status" value="1"/>
</dbReference>
<reference evidence="12" key="1">
    <citation type="submission" date="2025-08" db="UniProtKB">
        <authorList>
            <consortium name="RefSeq"/>
        </authorList>
    </citation>
    <scope>IDENTIFICATION</scope>
    <source>
        <strain evidence="12">Ishihara</strain>
        <tissue evidence="12">Whole body</tissue>
    </source>
</reference>
<feature type="domain" description="Helicase ATP-binding" evidence="8">
    <location>
        <begin position="53"/>
        <end position="223"/>
    </location>
</feature>
<dbReference type="PROSITE" id="PS00039">
    <property type="entry name" value="DEAD_ATP_HELICASE"/>
    <property type="match status" value="1"/>
</dbReference>
<evidence type="ECO:0000256" key="1">
    <source>
        <dbReference type="ARBA" id="ARBA00012552"/>
    </source>
</evidence>
<dbReference type="PROSITE" id="PS51194">
    <property type="entry name" value="HELICASE_CTER"/>
    <property type="match status" value="1"/>
</dbReference>
<dbReference type="InterPro" id="IPR011545">
    <property type="entry name" value="DEAD/DEAH_box_helicase_dom"/>
</dbReference>
<dbReference type="Pfam" id="PF00271">
    <property type="entry name" value="Helicase_C"/>
    <property type="match status" value="1"/>
</dbReference>
<dbReference type="InterPro" id="IPR001650">
    <property type="entry name" value="Helicase_C-like"/>
</dbReference>
<evidence type="ECO:0000313" key="12">
    <source>
        <dbReference type="RefSeq" id="XP_022829954.1"/>
    </source>
</evidence>
<evidence type="ECO:0000256" key="7">
    <source>
        <dbReference type="RuleBase" id="RU000492"/>
    </source>
</evidence>
<dbReference type="Proteomes" id="UP000301870">
    <property type="component" value="Chromosome 28"/>
</dbReference>
<dbReference type="PANTHER" id="PTHR47959:SF1">
    <property type="entry name" value="ATP-DEPENDENT RNA HELICASE DBPA"/>
    <property type="match status" value="1"/>
</dbReference>
<feature type="domain" description="Helicase C-terminal" evidence="9">
    <location>
        <begin position="254"/>
        <end position="402"/>
    </location>
</feature>
<evidence type="ECO:0000256" key="5">
    <source>
        <dbReference type="ARBA" id="ARBA00022840"/>
    </source>
</evidence>
<dbReference type="AlphaFoldDB" id="A0A9J7EKF6"/>
<dbReference type="GO" id="GO:0005829">
    <property type="term" value="C:cytosol"/>
    <property type="evidence" value="ECO:0007669"/>
    <property type="project" value="TreeGrafter"/>
</dbReference>
<dbReference type="InterPro" id="IPR000629">
    <property type="entry name" value="RNA-helicase_DEAD-box_CS"/>
</dbReference>
<evidence type="ECO:0000256" key="4">
    <source>
        <dbReference type="ARBA" id="ARBA00022806"/>
    </source>
</evidence>
<dbReference type="PANTHER" id="PTHR47959">
    <property type="entry name" value="ATP-DEPENDENT RNA HELICASE RHLE-RELATED"/>
    <property type="match status" value="1"/>
</dbReference>
<keyword evidence="2 7" id="KW-0547">Nucleotide-binding</keyword>
<keyword evidence="3 7" id="KW-0378">Hydrolase</keyword>
<dbReference type="EC" id="3.6.4.13" evidence="1"/>
<dbReference type="OrthoDB" id="434041at2759"/>
<evidence type="ECO:0000259" key="8">
    <source>
        <dbReference type="PROSITE" id="PS51192"/>
    </source>
</evidence>
<dbReference type="SMART" id="SM00490">
    <property type="entry name" value="HELICc"/>
    <property type="match status" value="1"/>
</dbReference>
<dbReference type="RefSeq" id="XP_022829954.1">
    <property type="nucleotide sequence ID" value="XM_022974186.1"/>
</dbReference>
<dbReference type="SUPFAM" id="SSF52540">
    <property type="entry name" value="P-loop containing nucleoside triphosphate hydrolases"/>
    <property type="match status" value="1"/>
</dbReference>
<evidence type="ECO:0000256" key="6">
    <source>
        <dbReference type="PROSITE-ProRule" id="PRU00552"/>
    </source>
</evidence>
<feature type="short sequence motif" description="Q motif" evidence="6">
    <location>
        <begin position="22"/>
        <end position="50"/>
    </location>
</feature>
<name>A0A9J7EKF6_SPOLT</name>
<evidence type="ECO:0000256" key="3">
    <source>
        <dbReference type="ARBA" id="ARBA00022801"/>
    </source>
</evidence>
<dbReference type="Gene3D" id="3.40.50.300">
    <property type="entry name" value="P-loop containing nucleotide triphosphate hydrolases"/>
    <property type="match status" value="2"/>
</dbReference>
<dbReference type="GO" id="GO:0016787">
    <property type="term" value="F:hydrolase activity"/>
    <property type="evidence" value="ECO:0007669"/>
    <property type="project" value="UniProtKB-KW"/>
</dbReference>
<proteinExistence type="inferred from homology"/>
<keyword evidence="11" id="KW-1185">Reference proteome</keyword>
<feature type="domain" description="DEAD-box RNA helicase Q" evidence="10">
    <location>
        <begin position="22"/>
        <end position="50"/>
    </location>
</feature>
<gene>
    <name evidence="12" type="primary">LOC111358852</name>
</gene>
<dbReference type="SMART" id="SM00487">
    <property type="entry name" value="DEXDc"/>
    <property type="match status" value="1"/>
</dbReference>
<sequence>MVLAHNINEGLRTQDVQISEDVTFDTMLLRPSTLEGLTNCGFYKPSPIQLHGIPLGKCGFDLLLEAKSGTGKTAVFTVIALEKLDLEKGLQTIIMAPTREIATQICDVITQIGSYYKNLIVEVVIGGLPYQEDVMKFKKNVHIVVGSPGRLRHLVQAKIIDVTTVRLLVLDEADKLMEKSFQADINYIFTTLPKEKQVIMSSATYPETLKAVMNKYVQNAQHMCPDSSTVLLGIKQFVSIVNSNTNIVRQTQYRFGELLKILSKRKFKQCLIFCNYQVRVRDLYRMLIREKWPAEKLHGQQEQNDRLGALKMLQDYKCRILIATDLAARGIDASNIDLVVNFEPPYDWQTYLHRIGRAGRFGSYGIAVTILSRGEEEMKFKRMLKSINGLLELNNFWDKEPIITLDECNPSANASHYEELEKNEAYHELLNRLTNGASNHIEEAETFETLYNSFQQTKEKEFESFNDLLISYETHKENVDDLPFDKISETEYECKPTLPLSNDVILKQNIDMEINENLKNIKELIKLTDRPKLIASEPDIILEAPKNYSETEITAYPQENILKGPSDLELDESDLSKALLEAGLPTSFGSSKDNKVKARHIEFNEGSKEILRSNCNKSNPKKKGCKAECKEKQSSSKVTFEEISNSCMKNPTSILSNSIKSNIKGNLKKSGINQKMEYNDTKSYKGAYEVKNDDEDAVDLYNKNFHKKYAIWYKQLKSHVEQVQMSLYIQEMSKM</sequence>
<dbReference type="Pfam" id="PF00270">
    <property type="entry name" value="DEAD"/>
    <property type="match status" value="1"/>
</dbReference>
<evidence type="ECO:0000256" key="2">
    <source>
        <dbReference type="ARBA" id="ARBA00022741"/>
    </source>
</evidence>
<evidence type="ECO:0000313" key="11">
    <source>
        <dbReference type="Proteomes" id="UP000301870"/>
    </source>
</evidence>
<evidence type="ECO:0000259" key="9">
    <source>
        <dbReference type="PROSITE" id="PS51194"/>
    </source>
</evidence>